<evidence type="ECO:0000313" key="3">
    <source>
        <dbReference type="Proteomes" id="UP001141806"/>
    </source>
</evidence>
<dbReference type="AlphaFoldDB" id="A0A9Q0KT44"/>
<comment type="caution">
    <text evidence="2">The sequence shown here is derived from an EMBL/GenBank/DDBJ whole genome shotgun (WGS) entry which is preliminary data.</text>
</comment>
<dbReference type="Proteomes" id="UP001141806">
    <property type="component" value="Unassembled WGS sequence"/>
</dbReference>
<evidence type="ECO:0000259" key="1">
    <source>
        <dbReference type="SMART" id="SM00256"/>
    </source>
</evidence>
<dbReference type="PANTHER" id="PTHR44259">
    <property type="entry name" value="OS07G0183000 PROTEIN-RELATED"/>
    <property type="match status" value="1"/>
</dbReference>
<dbReference type="OrthoDB" id="1937564at2759"/>
<proteinExistence type="predicted"/>
<dbReference type="InterPro" id="IPR005174">
    <property type="entry name" value="KIB1-4_b-propeller"/>
</dbReference>
<organism evidence="2 3">
    <name type="scientific">Protea cynaroides</name>
    <dbReference type="NCBI Taxonomy" id="273540"/>
    <lineage>
        <taxon>Eukaryota</taxon>
        <taxon>Viridiplantae</taxon>
        <taxon>Streptophyta</taxon>
        <taxon>Embryophyta</taxon>
        <taxon>Tracheophyta</taxon>
        <taxon>Spermatophyta</taxon>
        <taxon>Magnoliopsida</taxon>
        <taxon>Proteales</taxon>
        <taxon>Proteaceae</taxon>
        <taxon>Protea</taxon>
    </lineage>
</organism>
<dbReference type="InterPro" id="IPR036047">
    <property type="entry name" value="F-box-like_dom_sf"/>
</dbReference>
<gene>
    <name evidence="2" type="ORF">NE237_001323</name>
</gene>
<dbReference type="SUPFAM" id="SSF81383">
    <property type="entry name" value="F-box domain"/>
    <property type="match status" value="1"/>
</dbReference>
<dbReference type="InterPro" id="IPR011043">
    <property type="entry name" value="Gal_Oxase/kelch_b-propeller"/>
</dbReference>
<dbReference type="Pfam" id="PF00646">
    <property type="entry name" value="F-box"/>
    <property type="match status" value="1"/>
</dbReference>
<dbReference type="Gene3D" id="1.20.1280.50">
    <property type="match status" value="1"/>
</dbReference>
<keyword evidence="3" id="KW-1185">Reference proteome</keyword>
<name>A0A9Q0KT44_9MAGN</name>
<dbReference type="InterPro" id="IPR050942">
    <property type="entry name" value="F-box_BR-signaling"/>
</dbReference>
<feature type="domain" description="F-box" evidence="1">
    <location>
        <begin position="55"/>
        <end position="95"/>
    </location>
</feature>
<dbReference type="InterPro" id="IPR001810">
    <property type="entry name" value="F-box_dom"/>
</dbReference>
<reference evidence="2" key="1">
    <citation type="journal article" date="2023" name="Plant J.">
        <title>The genome of the king protea, Protea cynaroides.</title>
        <authorList>
            <person name="Chang J."/>
            <person name="Duong T.A."/>
            <person name="Schoeman C."/>
            <person name="Ma X."/>
            <person name="Roodt D."/>
            <person name="Barker N."/>
            <person name="Li Z."/>
            <person name="Van de Peer Y."/>
            <person name="Mizrachi E."/>
        </authorList>
    </citation>
    <scope>NUCLEOTIDE SEQUENCE</scope>
    <source>
        <tissue evidence="2">Young leaves</tissue>
    </source>
</reference>
<dbReference type="SMART" id="SM00256">
    <property type="entry name" value="FBOX"/>
    <property type="match status" value="1"/>
</dbReference>
<accession>A0A9Q0KT44</accession>
<evidence type="ECO:0000313" key="2">
    <source>
        <dbReference type="EMBL" id="KAJ4976217.1"/>
    </source>
</evidence>
<dbReference type="SUPFAM" id="SSF50965">
    <property type="entry name" value="Galactose oxidase, central domain"/>
    <property type="match status" value="1"/>
</dbReference>
<dbReference type="Pfam" id="PF03478">
    <property type="entry name" value="Beta-prop_KIB1-4"/>
    <property type="match status" value="1"/>
</dbReference>
<sequence length="418" mass="47133">MEKKAAACIPGGETEAITRRMNPFTGTSYFSSTVVVSDTETEKEKRAVYRRWSELPALTIDMILDRLDFVEKFRFASVCVTWRDAAPDFAKRRPQRIIPWLLFSQDTQTGALSFLNLPETMIHHVRIPQINMNLCYGSTQGWLFMFAGDACENNHCFLLNPISKAQIQLPPLSLESRQSFLKVLLSSSPAINEDWMVVAHTVSHGLLFCKPGDRSWSIGPPNSKYAFSFDYGDIIFSGGQVYVLSMLNTVWVFDIKTQNLVLMGGGASPAYDLHNDGIDHGDPYICYLVESNGELFLVARFLKNTAYHYTTIGFLLYKLHKNDNIELRVRGYVWVRQSSFGADRALFLSINGSKSVSTIENPGVQSNCIYFINDLHRQTGKPCDIGICHVEDGKIEPFNIPLDAYAFKFPSVWVTPSV</sequence>
<dbReference type="EMBL" id="JAMYWD010000003">
    <property type="protein sequence ID" value="KAJ4976217.1"/>
    <property type="molecule type" value="Genomic_DNA"/>
</dbReference>
<protein>
    <recommendedName>
        <fullName evidence="1">F-box domain-containing protein</fullName>
    </recommendedName>
</protein>